<name>A0A0E9R7D5_ANGAN</name>
<evidence type="ECO:0000313" key="1">
    <source>
        <dbReference type="EMBL" id="JAH25024.1"/>
    </source>
</evidence>
<reference evidence="1" key="1">
    <citation type="submission" date="2014-11" db="EMBL/GenBank/DDBJ databases">
        <authorList>
            <person name="Amaro Gonzalez C."/>
        </authorList>
    </citation>
    <scope>NUCLEOTIDE SEQUENCE</scope>
</reference>
<protein>
    <submittedName>
        <fullName evidence="1">Uncharacterized protein</fullName>
    </submittedName>
</protein>
<dbReference type="AlphaFoldDB" id="A0A0E9R7D5"/>
<organism evidence="1">
    <name type="scientific">Anguilla anguilla</name>
    <name type="common">European freshwater eel</name>
    <name type="synonym">Muraena anguilla</name>
    <dbReference type="NCBI Taxonomy" id="7936"/>
    <lineage>
        <taxon>Eukaryota</taxon>
        <taxon>Metazoa</taxon>
        <taxon>Chordata</taxon>
        <taxon>Craniata</taxon>
        <taxon>Vertebrata</taxon>
        <taxon>Euteleostomi</taxon>
        <taxon>Actinopterygii</taxon>
        <taxon>Neopterygii</taxon>
        <taxon>Teleostei</taxon>
        <taxon>Anguilliformes</taxon>
        <taxon>Anguillidae</taxon>
        <taxon>Anguilla</taxon>
    </lineage>
</organism>
<accession>A0A0E9R7D5</accession>
<reference evidence="1" key="2">
    <citation type="journal article" date="2015" name="Fish Shellfish Immunol.">
        <title>Early steps in the European eel (Anguilla anguilla)-Vibrio vulnificus interaction in the gills: Role of the RtxA13 toxin.</title>
        <authorList>
            <person name="Callol A."/>
            <person name="Pajuelo D."/>
            <person name="Ebbesson L."/>
            <person name="Teles M."/>
            <person name="MacKenzie S."/>
            <person name="Amaro C."/>
        </authorList>
    </citation>
    <scope>NUCLEOTIDE SEQUENCE</scope>
</reference>
<sequence length="53" mass="6145">MEGSCKLQRERVGLWGGCTYTDQLRQFDENAQGLSRSKVLPFFFKLQCVGRIF</sequence>
<dbReference type="EMBL" id="GBXM01083553">
    <property type="protein sequence ID" value="JAH25024.1"/>
    <property type="molecule type" value="Transcribed_RNA"/>
</dbReference>
<proteinExistence type="predicted"/>